<dbReference type="SUPFAM" id="SSF52540">
    <property type="entry name" value="P-loop containing nucleoside triphosphate hydrolases"/>
    <property type="match status" value="1"/>
</dbReference>
<keyword evidence="6" id="KW-1185">Reference proteome</keyword>
<dbReference type="SMART" id="SM00393">
    <property type="entry name" value="R3H"/>
    <property type="match status" value="1"/>
</dbReference>
<dbReference type="Pfam" id="PF25516">
    <property type="entry name" value="PTPase"/>
    <property type="match status" value="1"/>
</dbReference>
<dbReference type="PANTHER" id="PTHR20953">
    <property type="entry name" value="KINASE-RELATED"/>
    <property type="match status" value="1"/>
</dbReference>
<dbReference type="Gene3D" id="3.30.1370.50">
    <property type="entry name" value="R3H-like domain"/>
    <property type="match status" value="1"/>
</dbReference>
<dbReference type="SUPFAM" id="SSF82708">
    <property type="entry name" value="R3H domain"/>
    <property type="match status" value="1"/>
</dbReference>
<name>A0A0K1PAE2_9BACT</name>
<dbReference type="KEGG" id="vin:AKJ08_0872"/>
<dbReference type="PATRIC" id="fig|1391653.3.peg.895"/>
<feature type="compositionally biased region" description="Basic residues" evidence="3">
    <location>
        <begin position="15"/>
        <end position="28"/>
    </location>
</feature>
<dbReference type="InterPro" id="IPR003593">
    <property type="entry name" value="AAA+_ATPase"/>
</dbReference>
<dbReference type="InterPro" id="IPR058670">
    <property type="entry name" value="PTPase_dom"/>
</dbReference>
<protein>
    <submittedName>
        <fullName evidence="5">Putative regulatory protein</fullName>
    </submittedName>
</protein>
<dbReference type="AlphaFoldDB" id="A0A0K1PAE2"/>
<dbReference type="PROSITE" id="PS51061">
    <property type="entry name" value="R3H"/>
    <property type="match status" value="1"/>
</dbReference>
<evidence type="ECO:0000256" key="3">
    <source>
        <dbReference type="SAM" id="MobiDB-lite"/>
    </source>
</evidence>
<dbReference type="Proteomes" id="UP000055590">
    <property type="component" value="Chromosome"/>
</dbReference>
<dbReference type="InterPro" id="IPR027417">
    <property type="entry name" value="P-loop_NTPase"/>
</dbReference>
<dbReference type="Pfam" id="PF19568">
    <property type="entry name" value="Spore_III_AA"/>
    <property type="match status" value="1"/>
</dbReference>
<dbReference type="InterPro" id="IPR045735">
    <property type="entry name" value="Spore_III_AA_AAA+_ATPase"/>
</dbReference>
<dbReference type="PANTHER" id="PTHR20953:SF3">
    <property type="entry name" value="P-LOOP CONTAINING NUCLEOSIDE TRIPHOSPHATE HYDROLASES SUPERFAMILY PROTEIN"/>
    <property type="match status" value="1"/>
</dbReference>
<dbReference type="InterPro" id="IPR001374">
    <property type="entry name" value="R3H_dom"/>
</dbReference>
<gene>
    <name evidence="5" type="ORF">AKJ08_0872</name>
</gene>
<dbReference type="EMBL" id="CP012332">
    <property type="protein sequence ID" value="AKU90485.1"/>
    <property type="molecule type" value="Genomic_DNA"/>
</dbReference>
<dbReference type="GO" id="GO:0005524">
    <property type="term" value="F:ATP binding"/>
    <property type="evidence" value="ECO:0007669"/>
    <property type="project" value="UniProtKB-KW"/>
</dbReference>
<dbReference type="Gene3D" id="3.40.50.300">
    <property type="entry name" value="P-loop containing nucleotide triphosphate hydrolases"/>
    <property type="match status" value="1"/>
</dbReference>
<dbReference type="Pfam" id="PF01424">
    <property type="entry name" value="R3H"/>
    <property type="match status" value="1"/>
</dbReference>
<organism evidence="5 6">
    <name type="scientific">Vulgatibacter incomptus</name>
    <dbReference type="NCBI Taxonomy" id="1391653"/>
    <lineage>
        <taxon>Bacteria</taxon>
        <taxon>Pseudomonadati</taxon>
        <taxon>Myxococcota</taxon>
        <taxon>Myxococcia</taxon>
        <taxon>Myxococcales</taxon>
        <taxon>Cystobacterineae</taxon>
        <taxon>Vulgatibacteraceae</taxon>
        <taxon>Vulgatibacter</taxon>
    </lineage>
</organism>
<dbReference type="STRING" id="1391653.AKJ08_0872"/>
<feature type="compositionally biased region" description="Pro residues" evidence="3">
    <location>
        <begin position="391"/>
        <end position="408"/>
    </location>
</feature>
<accession>A0A0K1PAE2</accession>
<evidence type="ECO:0000313" key="6">
    <source>
        <dbReference type="Proteomes" id="UP000055590"/>
    </source>
</evidence>
<sequence>MTVARGAEGEANEKKRSRAKRELKKSGPHPRADFFIRPGLPTPPSAPYQGEMEPASVSTASPDDLSLLVAILPESLRRALEALPAQDLLELVMDLGRPPEARFPERTTRLSAEPVDQAQLDHVVSRVGVFGGDNRAGIERTLHRISAIRNRQGRIVGLTLRAGRAVLGTVEALRDLVESGLNILLLGRPGVGKTTKLREVARVLADELDKRVIVIDTSNEIGGDGDIPHPGIGASRRMQVPHPDRQHAVMIEAVENHMPEAIIVDEIGTVAEAAASRTIAERGVQLVATAHGNTLENLVMNPTLSDVVGGVHTVTLSDEEARRRGTPKTISERRSLPTFDIVVEMVSWDEVVVHRDTAAAVDRLLAGRDLGGERRRIGEDGSLKVEELAPSPAPERPVPAPEAPPAPRRGPARIHFHALSRDLGERVIRELRLDARIVDKPESADLVLVLKARAGDPRIRRVAEKSGVRIYPVKRNGSSPIRRALQDVFQLVQGLDEEEVRDAVEEAEHAIRRVMAEGIEISLSPRRPSLRRLQHRMVTRYALDAESVGSEPARHLVIHPG</sequence>
<dbReference type="InterPro" id="IPR036867">
    <property type="entry name" value="R3H_dom_sf"/>
</dbReference>
<proteinExistence type="predicted"/>
<feature type="region of interest" description="Disordered" evidence="3">
    <location>
        <begin position="1"/>
        <end position="59"/>
    </location>
</feature>
<dbReference type="GO" id="GO:0003676">
    <property type="term" value="F:nucleic acid binding"/>
    <property type="evidence" value="ECO:0007669"/>
    <property type="project" value="UniProtKB-UniRule"/>
</dbReference>
<reference evidence="5 6" key="1">
    <citation type="submission" date="2015-08" db="EMBL/GenBank/DDBJ databases">
        <authorList>
            <person name="Babu N.S."/>
            <person name="Beckwith C.J."/>
            <person name="Beseler K.G."/>
            <person name="Brison A."/>
            <person name="Carone J.V."/>
            <person name="Caskin T.P."/>
            <person name="Diamond M."/>
            <person name="Durham M.E."/>
            <person name="Foxe J.M."/>
            <person name="Go M."/>
            <person name="Henderson B.A."/>
            <person name="Jones I.B."/>
            <person name="McGettigan J.A."/>
            <person name="Micheletti S.J."/>
            <person name="Nasrallah M.E."/>
            <person name="Ortiz D."/>
            <person name="Piller C.R."/>
            <person name="Privatt S.R."/>
            <person name="Schneider S.L."/>
            <person name="Sharp S."/>
            <person name="Smith T.C."/>
            <person name="Stanton J.D."/>
            <person name="Ullery H.E."/>
            <person name="Wilson R.J."/>
            <person name="Serrano M.G."/>
            <person name="Buck G."/>
            <person name="Lee V."/>
            <person name="Wang Y."/>
            <person name="Carvalho R."/>
            <person name="Voegtly L."/>
            <person name="Shi R."/>
            <person name="Duckworth R."/>
            <person name="Johnson A."/>
            <person name="Loviza R."/>
            <person name="Walstead R."/>
            <person name="Shah Z."/>
            <person name="Kiflezghi M."/>
            <person name="Wade K."/>
            <person name="Ball S.L."/>
            <person name="Bradley K.W."/>
            <person name="Asai D.J."/>
            <person name="Bowman C.A."/>
            <person name="Russell D.A."/>
            <person name="Pope W.H."/>
            <person name="Jacobs-Sera D."/>
            <person name="Hendrix R.W."/>
            <person name="Hatfull G.F."/>
        </authorList>
    </citation>
    <scope>NUCLEOTIDE SEQUENCE [LARGE SCALE GENOMIC DNA]</scope>
    <source>
        <strain evidence="5 6">DSM 27710</strain>
    </source>
</reference>
<evidence type="ECO:0000256" key="1">
    <source>
        <dbReference type="ARBA" id="ARBA00022741"/>
    </source>
</evidence>
<feature type="region of interest" description="Disordered" evidence="3">
    <location>
        <begin position="376"/>
        <end position="411"/>
    </location>
</feature>
<dbReference type="SMART" id="SM00382">
    <property type="entry name" value="AAA"/>
    <property type="match status" value="1"/>
</dbReference>
<dbReference type="CDD" id="cd00009">
    <property type="entry name" value="AAA"/>
    <property type="match status" value="1"/>
</dbReference>
<evidence type="ECO:0000313" key="5">
    <source>
        <dbReference type="EMBL" id="AKU90485.1"/>
    </source>
</evidence>
<keyword evidence="1" id="KW-0547">Nucleotide-binding</keyword>
<evidence type="ECO:0000256" key="2">
    <source>
        <dbReference type="ARBA" id="ARBA00022840"/>
    </source>
</evidence>
<feature type="compositionally biased region" description="Basic and acidic residues" evidence="3">
    <location>
        <begin position="376"/>
        <end position="387"/>
    </location>
</feature>
<feature type="domain" description="R3H" evidence="4">
    <location>
        <begin position="497"/>
        <end position="561"/>
    </location>
</feature>
<keyword evidence="2" id="KW-0067">ATP-binding</keyword>
<evidence type="ECO:0000259" key="4">
    <source>
        <dbReference type="PROSITE" id="PS51061"/>
    </source>
</evidence>